<organism evidence="1 2">
    <name type="scientific">Providencia rettgeri</name>
    <dbReference type="NCBI Taxonomy" id="587"/>
    <lineage>
        <taxon>Bacteria</taxon>
        <taxon>Pseudomonadati</taxon>
        <taxon>Pseudomonadota</taxon>
        <taxon>Gammaproteobacteria</taxon>
        <taxon>Enterobacterales</taxon>
        <taxon>Morganellaceae</taxon>
        <taxon>Providencia</taxon>
    </lineage>
</organism>
<accession>A0A939NC96</accession>
<proteinExistence type="predicted"/>
<protein>
    <submittedName>
        <fullName evidence="1">Uncharacterized protein</fullName>
    </submittedName>
</protein>
<dbReference type="AlphaFoldDB" id="A0A939NC96"/>
<evidence type="ECO:0000313" key="2">
    <source>
        <dbReference type="Proteomes" id="UP000664477"/>
    </source>
</evidence>
<reference evidence="1" key="1">
    <citation type="submission" date="2021-03" db="EMBL/GenBank/DDBJ databases">
        <title>Molecular epidemiology and mechanisms of colistin and carbapenem resistance in Enterobacteriaceae from clinical isolates, the environment and porcine samples in Pretoria, South Africa.</title>
        <authorList>
            <person name="Bogoshi D."/>
            <person name="Mbelle N.M."/>
            <person name="Naidoo V."/>
            <person name="Osei Sekyere J."/>
        </authorList>
    </citation>
    <scope>NUCLEOTIDE SEQUENCE</scope>
    <source>
        <strain evidence="1">C052</strain>
    </source>
</reference>
<dbReference type="Proteomes" id="UP000664477">
    <property type="component" value="Unassembled WGS sequence"/>
</dbReference>
<name>A0A939NC96_PRORE</name>
<evidence type="ECO:0000313" key="1">
    <source>
        <dbReference type="EMBL" id="MBO1916175.1"/>
    </source>
</evidence>
<gene>
    <name evidence="1" type="ORF">J4727_09445</name>
</gene>
<comment type="caution">
    <text evidence="1">The sequence shown here is derived from an EMBL/GenBank/DDBJ whole genome shotgun (WGS) entry which is preliminary data.</text>
</comment>
<dbReference type="EMBL" id="JAGETQ010000041">
    <property type="protein sequence ID" value="MBO1916175.1"/>
    <property type="molecule type" value="Genomic_DNA"/>
</dbReference>
<sequence>MKLAKRGMAFKPERAKTFEFGYSRNLQGFLGAERHADVKNRLLPYGHRKCI</sequence>